<evidence type="ECO:0000313" key="1">
    <source>
        <dbReference type="EMBL" id="MFC7362158.1"/>
    </source>
</evidence>
<dbReference type="EMBL" id="JBHTCH010000021">
    <property type="protein sequence ID" value="MFC7362158.1"/>
    <property type="molecule type" value="Genomic_DNA"/>
</dbReference>
<evidence type="ECO:0000313" key="2">
    <source>
        <dbReference type="Proteomes" id="UP001596524"/>
    </source>
</evidence>
<keyword evidence="2" id="KW-1185">Reference proteome</keyword>
<gene>
    <name evidence="1" type="ORF">ACFQO6_17925</name>
</gene>
<comment type="caution">
    <text evidence="1">The sequence shown here is derived from an EMBL/GenBank/DDBJ whole genome shotgun (WGS) entry which is preliminary data.</text>
</comment>
<accession>A0ABW2N907</accession>
<sequence length="76" mass="8813">MTELPLPARRLSDSVVALRPWRTTDLPDNLMQYQDPLIQEFSWTHATPYTEEDARAYFMAQEQGRLRGEHGGLCPH</sequence>
<reference evidence="2" key="1">
    <citation type="journal article" date="2019" name="Int. J. Syst. Evol. Microbiol.">
        <title>The Global Catalogue of Microorganisms (GCM) 10K type strain sequencing project: providing services to taxonomists for standard genome sequencing and annotation.</title>
        <authorList>
            <consortium name="The Broad Institute Genomics Platform"/>
            <consortium name="The Broad Institute Genome Sequencing Center for Infectious Disease"/>
            <person name="Wu L."/>
            <person name="Ma J."/>
        </authorList>
    </citation>
    <scope>NUCLEOTIDE SEQUENCE [LARGE SCALE GENOMIC DNA]</scope>
    <source>
        <strain evidence="2">FCH27</strain>
    </source>
</reference>
<dbReference type="RefSeq" id="WP_255892135.1">
    <property type="nucleotide sequence ID" value="NZ_JAFMZM010000005.1"/>
</dbReference>
<proteinExistence type="predicted"/>
<organism evidence="1 2">
    <name type="scientific">Nocardioides astragali</name>
    <dbReference type="NCBI Taxonomy" id="1776736"/>
    <lineage>
        <taxon>Bacteria</taxon>
        <taxon>Bacillati</taxon>
        <taxon>Actinomycetota</taxon>
        <taxon>Actinomycetes</taxon>
        <taxon>Propionibacteriales</taxon>
        <taxon>Nocardioidaceae</taxon>
        <taxon>Nocardioides</taxon>
    </lineage>
</organism>
<protein>
    <submittedName>
        <fullName evidence="1">GNAT family N-acetyltransferase</fullName>
    </submittedName>
</protein>
<name>A0ABW2N907_9ACTN</name>
<dbReference type="Proteomes" id="UP001596524">
    <property type="component" value="Unassembled WGS sequence"/>
</dbReference>